<sequence>MRQNDSKLPDKLKICENNKKCQKDHERLQPAGPQYLHMRTSDPSIGISCRRVRGWEGLLSKGAGAFEGGGCWGKAQAHSRARAVEERRRRRRFRGWGLLRKGAGAFEGGGLLRKGAGAFEGGRLLRKGAGAFEGGRLLRKGAGAFEEKNPLKKAQVCL</sequence>
<dbReference type="EMBL" id="BEZZ01000061">
    <property type="protein sequence ID" value="GCC24565.1"/>
    <property type="molecule type" value="Genomic_DNA"/>
</dbReference>
<evidence type="ECO:0000313" key="2">
    <source>
        <dbReference type="Proteomes" id="UP000287033"/>
    </source>
</evidence>
<comment type="caution">
    <text evidence="1">The sequence shown here is derived from an EMBL/GenBank/DDBJ whole genome shotgun (WGS) entry which is preliminary data.</text>
</comment>
<gene>
    <name evidence="1" type="ORF">chiPu_0002967</name>
</gene>
<name>A0A401S2C1_CHIPU</name>
<keyword evidence="2" id="KW-1185">Reference proteome</keyword>
<protein>
    <submittedName>
        <fullName evidence="1">Uncharacterized protein</fullName>
    </submittedName>
</protein>
<accession>A0A401S2C1</accession>
<reference evidence="1 2" key="1">
    <citation type="journal article" date="2018" name="Nat. Ecol. Evol.">
        <title>Shark genomes provide insights into elasmobranch evolution and the origin of vertebrates.</title>
        <authorList>
            <person name="Hara Y"/>
            <person name="Yamaguchi K"/>
            <person name="Onimaru K"/>
            <person name="Kadota M"/>
            <person name="Koyanagi M"/>
            <person name="Keeley SD"/>
            <person name="Tatsumi K"/>
            <person name="Tanaka K"/>
            <person name="Motone F"/>
            <person name="Kageyama Y"/>
            <person name="Nozu R"/>
            <person name="Adachi N"/>
            <person name="Nishimura O"/>
            <person name="Nakagawa R"/>
            <person name="Tanegashima C"/>
            <person name="Kiyatake I"/>
            <person name="Matsumoto R"/>
            <person name="Murakumo K"/>
            <person name="Nishida K"/>
            <person name="Terakita A"/>
            <person name="Kuratani S"/>
            <person name="Sato K"/>
            <person name="Hyodo S Kuraku.S."/>
        </authorList>
    </citation>
    <scope>NUCLEOTIDE SEQUENCE [LARGE SCALE GENOMIC DNA]</scope>
</reference>
<organism evidence="1 2">
    <name type="scientific">Chiloscyllium punctatum</name>
    <name type="common">Brownbanded bambooshark</name>
    <name type="synonym">Hemiscyllium punctatum</name>
    <dbReference type="NCBI Taxonomy" id="137246"/>
    <lineage>
        <taxon>Eukaryota</taxon>
        <taxon>Metazoa</taxon>
        <taxon>Chordata</taxon>
        <taxon>Craniata</taxon>
        <taxon>Vertebrata</taxon>
        <taxon>Chondrichthyes</taxon>
        <taxon>Elasmobranchii</taxon>
        <taxon>Galeomorphii</taxon>
        <taxon>Galeoidea</taxon>
        <taxon>Orectolobiformes</taxon>
        <taxon>Hemiscylliidae</taxon>
        <taxon>Chiloscyllium</taxon>
    </lineage>
</organism>
<dbReference type="Proteomes" id="UP000287033">
    <property type="component" value="Unassembled WGS sequence"/>
</dbReference>
<evidence type="ECO:0000313" key="1">
    <source>
        <dbReference type="EMBL" id="GCC24565.1"/>
    </source>
</evidence>
<dbReference type="AlphaFoldDB" id="A0A401S2C1"/>
<proteinExistence type="predicted"/>